<protein>
    <submittedName>
        <fullName evidence="2">Uncharacterized protein</fullName>
    </submittedName>
</protein>
<organism evidence="2 3">
    <name type="scientific">Candidatus Portnoybacteria bacterium CG11_big_fil_rev_8_21_14_0_20_44_10</name>
    <dbReference type="NCBI Taxonomy" id="1974818"/>
    <lineage>
        <taxon>Bacteria</taxon>
        <taxon>Candidatus Portnoyibacteriota</taxon>
    </lineage>
</organism>
<feature type="region of interest" description="Disordered" evidence="1">
    <location>
        <begin position="105"/>
        <end position="148"/>
    </location>
</feature>
<gene>
    <name evidence="2" type="ORF">COV85_03355</name>
</gene>
<sequence length="148" mass="16230">MGRMSRKVYPCPLGKAVSDCGNMRNGVCRFRCQPILPQCDGCDKIESGYCRKYVVPSARWHNGFCPDHALLREEWLAENNVSVGAKNATKANKPSKSARLAAARLAAKQAREEARKNAGATERARAQAARDKARREAAARNSAGKKAR</sequence>
<reference evidence="2 3" key="1">
    <citation type="submission" date="2017-09" db="EMBL/GenBank/DDBJ databases">
        <title>Depth-based differentiation of microbial function through sediment-hosted aquifers and enrichment of novel symbionts in the deep terrestrial subsurface.</title>
        <authorList>
            <person name="Probst A.J."/>
            <person name="Ladd B."/>
            <person name="Jarett J.K."/>
            <person name="Geller-Mcgrath D.E."/>
            <person name="Sieber C.M."/>
            <person name="Emerson J.B."/>
            <person name="Anantharaman K."/>
            <person name="Thomas B.C."/>
            <person name="Malmstrom R."/>
            <person name="Stieglmeier M."/>
            <person name="Klingl A."/>
            <person name="Woyke T."/>
            <person name="Ryan C.M."/>
            <person name="Banfield J.F."/>
        </authorList>
    </citation>
    <scope>NUCLEOTIDE SEQUENCE [LARGE SCALE GENOMIC DNA]</scope>
    <source>
        <strain evidence="2">CG11_big_fil_rev_8_21_14_0_20_44_10</strain>
    </source>
</reference>
<feature type="compositionally biased region" description="Basic and acidic residues" evidence="1">
    <location>
        <begin position="109"/>
        <end position="138"/>
    </location>
</feature>
<evidence type="ECO:0000256" key="1">
    <source>
        <dbReference type="SAM" id="MobiDB-lite"/>
    </source>
</evidence>
<name>A0A2H0KPX7_9BACT</name>
<evidence type="ECO:0000313" key="3">
    <source>
        <dbReference type="Proteomes" id="UP000231550"/>
    </source>
</evidence>
<evidence type="ECO:0000313" key="2">
    <source>
        <dbReference type="EMBL" id="PIQ74218.1"/>
    </source>
</evidence>
<dbReference type="EMBL" id="PCVN01000085">
    <property type="protein sequence ID" value="PIQ74218.1"/>
    <property type="molecule type" value="Genomic_DNA"/>
</dbReference>
<comment type="caution">
    <text evidence="2">The sequence shown here is derived from an EMBL/GenBank/DDBJ whole genome shotgun (WGS) entry which is preliminary data.</text>
</comment>
<proteinExistence type="predicted"/>
<dbReference type="AlphaFoldDB" id="A0A2H0KPX7"/>
<accession>A0A2H0KPX7</accession>
<dbReference type="Proteomes" id="UP000231550">
    <property type="component" value="Unassembled WGS sequence"/>
</dbReference>